<accession>A0A6C0BYY8</accession>
<dbReference type="AlphaFoldDB" id="A0A6C0BYY8"/>
<evidence type="ECO:0000313" key="1">
    <source>
        <dbReference type="EMBL" id="QHS97567.1"/>
    </source>
</evidence>
<organism evidence="1">
    <name type="scientific">viral metagenome</name>
    <dbReference type="NCBI Taxonomy" id="1070528"/>
    <lineage>
        <taxon>unclassified sequences</taxon>
        <taxon>metagenomes</taxon>
        <taxon>organismal metagenomes</taxon>
    </lineage>
</organism>
<protein>
    <submittedName>
        <fullName evidence="1">Uncharacterized protein</fullName>
    </submittedName>
</protein>
<reference evidence="1" key="1">
    <citation type="journal article" date="2020" name="Nature">
        <title>Giant virus diversity and host interactions through global metagenomics.</title>
        <authorList>
            <person name="Schulz F."/>
            <person name="Roux S."/>
            <person name="Paez-Espino D."/>
            <person name="Jungbluth S."/>
            <person name="Walsh D.A."/>
            <person name="Denef V.J."/>
            <person name="McMahon K.D."/>
            <person name="Konstantinidis K.T."/>
            <person name="Eloe-Fadrosh E.A."/>
            <person name="Kyrpides N.C."/>
            <person name="Woyke T."/>
        </authorList>
    </citation>
    <scope>NUCLEOTIDE SEQUENCE</scope>
    <source>
        <strain evidence="1">GVMAG-M-3300020182-33</strain>
    </source>
</reference>
<dbReference type="EMBL" id="MN739300">
    <property type="protein sequence ID" value="QHS97567.1"/>
    <property type="molecule type" value="Genomic_DNA"/>
</dbReference>
<name>A0A6C0BYY8_9ZZZZ</name>
<sequence>MSAPYHSGHSRLVDLVRCSTKRLFPEEGPRPAKAAKRDWARRLILASAASRIQKWYRDLYVDVWNTNGIEIVRIRRSKSLVRLVEPSRCIYWFKGSDLALAFVSIVSALHPITRREFLPAELSRIAKSLKRRLALLFSLTLRYRDRVKEAQSNYFSLQSGLCTFAGEKLDAALLDAELDNTECCKSFELMDEYDDCIRNVAKHSQGRACTDLLRLHEDQACRREGLCDPNVWGMILDCIKTSQRRYATAGSHTSHLPAFVYWMREGSGQSMR</sequence>
<proteinExistence type="predicted"/>